<dbReference type="Proteomes" id="UP000885750">
    <property type="component" value="Unassembled WGS sequence"/>
</dbReference>
<evidence type="ECO:0000313" key="1">
    <source>
        <dbReference type="EMBL" id="HFC92678.1"/>
    </source>
</evidence>
<dbReference type="SUPFAM" id="SSF53098">
    <property type="entry name" value="Ribonuclease H-like"/>
    <property type="match status" value="1"/>
</dbReference>
<comment type="caution">
    <text evidence="1">The sequence shown here is derived from an EMBL/GenBank/DDBJ whole genome shotgun (WGS) entry which is preliminary data.</text>
</comment>
<protein>
    <recommendedName>
        <fullName evidence="2">Transposase</fullName>
    </recommendedName>
</protein>
<dbReference type="InterPro" id="IPR012337">
    <property type="entry name" value="RNaseH-like_sf"/>
</dbReference>
<gene>
    <name evidence="1" type="ORF">ENJ51_07680</name>
</gene>
<sequence length="60" mass="7490">MKFTLLICVFISYQLYLSRLKLVAIEWFFITNDELESFEEAATRIRWYLCRWQIEIFFKI</sequence>
<reference evidence="1" key="1">
    <citation type="journal article" date="2020" name="mSystems">
        <title>Genome- and Community-Level Interaction Insights into Carbon Utilization and Element Cycling Functions of Hydrothermarchaeota in Hydrothermal Sediment.</title>
        <authorList>
            <person name="Zhou Z."/>
            <person name="Liu Y."/>
            <person name="Xu W."/>
            <person name="Pan J."/>
            <person name="Luo Z.H."/>
            <person name="Li M."/>
        </authorList>
    </citation>
    <scope>NUCLEOTIDE SEQUENCE [LARGE SCALE GENOMIC DNA]</scope>
    <source>
        <strain evidence="1">HyVt-493</strain>
    </source>
</reference>
<accession>A0A7V2WV34</accession>
<evidence type="ECO:0008006" key="2">
    <source>
        <dbReference type="Google" id="ProtNLM"/>
    </source>
</evidence>
<dbReference type="Gene3D" id="3.90.350.10">
    <property type="entry name" value="Transposase Inhibitor Protein From Tn5, Chain A, domain 1"/>
    <property type="match status" value="1"/>
</dbReference>
<proteinExistence type="predicted"/>
<dbReference type="EMBL" id="DRMS01000287">
    <property type="protein sequence ID" value="HFC92678.1"/>
    <property type="molecule type" value="Genomic_DNA"/>
</dbReference>
<organism evidence="1">
    <name type="scientific">Leucothrix mucor</name>
    <dbReference type="NCBI Taxonomy" id="45248"/>
    <lineage>
        <taxon>Bacteria</taxon>
        <taxon>Pseudomonadati</taxon>
        <taxon>Pseudomonadota</taxon>
        <taxon>Gammaproteobacteria</taxon>
        <taxon>Thiotrichales</taxon>
        <taxon>Thiotrichaceae</taxon>
        <taxon>Leucothrix</taxon>
    </lineage>
</organism>
<name>A0A7V2WV34_LEUMU</name>
<dbReference type="AlphaFoldDB" id="A0A7V2WV34"/>